<proteinExistence type="inferred from homology"/>
<evidence type="ECO:0000259" key="3">
    <source>
        <dbReference type="Pfam" id="PF07732"/>
    </source>
</evidence>
<keyword evidence="5" id="KW-1185">Reference proteome</keyword>
<evidence type="ECO:0000256" key="2">
    <source>
        <dbReference type="SAM" id="SignalP"/>
    </source>
</evidence>
<dbReference type="AlphaFoldDB" id="A0A7J7H645"/>
<dbReference type="InterPro" id="IPR008972">
    <property type="entry name" value="Cupredoxin"/>
</dbReference>
<dbReference type="InterPro" id="IPR011707">
    <property type="entry name" value="Cu-oxidase-like_N"/>
</dbReference>
<protein>
    <recommendedName>
        <fullName evidence="3">Plastocyanin-like domain-containing protein</fullName>
    </recommendedName>
</protein>
<dbReference type="EMBL" id="JACBKZ010000006">
    <property type="protein sequence ID" value="KAF5948027.1"/>
    <property type="molecule type" value="Genomic_DNA"/>
</dbReference>
<accession>A0A7J7H645</accession>
<reference evidence="4 5" key="2">
    <citation type="submission" date="2020-07" db="EMBL/GenBank/DDBJ databases">
        <title>Genome assembly of wild tea tree DASZ reveals pedigree and selection history of tea varieties.</title>
        <authorList>
            <person name="Zhang W."/>
        </authorList>
    </citation>
    <scope>NUCLEOTIDE SEQUENCE [LARGE SCALE GENOMIC DNA]</scope>
    <source>
        <strain evidence="5">cv. G240</strain>
        <tissue evidence="4">Leaf</tissue>
    </source>
</reference>
<keyword evidence="2" id="KW-0732">Signal</keyword>
<feature type="domain" description="Plastocyanin-like" evidence="3">
    <location>
        <begin position="47"/>
        <end position="89"/>
    </location>
</feature>
<name>A0A7J7H645_CAMSI</name>
<evidence type="ECO:0000256" key="1">
    <source>
        <dbReference type="ARBA" id="ARBA00010609"/>
    </source>
</evidence>
<dbReference type="Proteomes" id="UP000593564">
    <property type="component" value="Unassembled WGS sequence"/>
</dbReference>
<gene>
    <name evidence="4" type="ORF">HYC85_013984</name>
</gene>
<evidence type="ECO:0000313" key="5">
    <source>
        <dbReference type="Proteomes" id="UP000593564"/>
    </source>
</evidence>
<comment type="similarity">
    <text evidence="1">Belongs to the multicopper oxidase family.</text>
</comment>
<dbReference type="Pfam" id="PF07732">
    <property type="entry name" value="Cu-oxidase_3"/>
    <property type="match status" value="1"/>
</dbReference>
<reference evidence="5" key="1">
    <citation type="journal article" date="2020" name="Nat. Commun.">
        <title>Genome assembly of wild tea tree DASZ reveals pedigree and selection history of tea varieties.</title>
        <authorList>
            <person name="Zhang W."/>
            <person name="Zhang Y."/>
            <person name="Qiu H."/>
            <person name="Guo Y."/>
            <person name="Wan H."/>
            <person name="Zhang X."/>
            <person name="Scossa F."/>
            <person name="Alseekh S."/>
            <person name="Zhang Q."/>
            <person name="Wang P."/>
            <person name="Xu L."/>
            <person name="Schmidt M.H."/>
            <person name="Jia X."/>
            <person name="Li D."/>
            <person name="Zhu A."/>
            <person name="Guo F."/>
            <person name="Chen W."/>
            <person name="Ni D."/>
            <person name="Usadel B."/>
            <person name="Fernie A.R."/>
            <person name="Wen W."/>
        </authorList>
    </citation>
    <scope>NUCLEOTIDE SEQUENCE [LARGE SCALE GENOMIC DNA]</scope>
    <source>
        <strain evidence="5">cv. G240</strain>
    </source>
</reference>
<comment type="caution">
    <text evidence="4">The sequence shown here is derived from an EMBL/GenBank/DDBJ whole genome shotgun (WGS) entry which is preliminary data.</text>
</comment>
<sequence>MVALASGDCWRLTFCQTILTLVVTIARSEEIFLEWHVAIDLTLKPMSVDQPVITINGMFPGPLINSTTNDNVHVNVFNDMDEPLLMTWSLQKPTNHDLQKEQKTEYAGADTEQNSELLKRTILINKQVKERGELILKIGRSTPLVMPKSDTTTSPNLDLAVIQEELERMRTMESYTSDILPYPRELVGGLHRRMTTLNLNFILAANNLPP</sequence>
<organism evidence="4 5">
    <name type="scientific">Camellia sinensis</name>
    <name type="common">Tea plant</name>
    <name type="synonym">Thea sinensis</name>
    <dbReference type="NCBI Taxonomy" id="4442"/>
    <lineage>
        <taxon>Eukaryota</taxon>
        <taxon>Viridiplantae</taxon>
        <taxon>Streptophyta</taxon>
        <taxon>Embryophyta</taxon>
        <taxon>Tracheophyta</taxon>
        <taxon>Spermatophyta</taxon>
        <taxon>Magnoliopsida</taxon>
        <taxon>eudicotyledons</taxon>
        <taxon>Gunneridae</taxon>
        <taxon>Pentapetalae</taxon>
        <taxon>asterids</taxon>
        <taxon>Ericales</taxon>
        <taxon>Theaceae</taxon>
        <taxon>Camellia</taxon>
    </lineage>
</organism>
<dbReference type="GO" id="GO:0005507">
    <property type="term" value="F:copper ion binding"/>
    <property type="evidence" value="ECO:0007669"/>
    <property type="project" value="InterPro"/>
</dbReference>
<dbReference type="Gene3D" id="2.60.40.420">
    <property type="entry name" value="Cupredoxins - blue copper proteins"/>
    <property type="match status" value="1"/>
</dbReference>
<feature type="signal peptide" evidence="2">
    <location>
        <begin position="1"/>
        <end position="28"/>
    </location>
</feature>
<feature type="chain" id="PRO_5029449296" description="Plastocyanin-like domain-containing protein" evidence="2">
    <location>
        <begin position="29"/>
        <end position="210"/>
    </location>
</feature>
<dbReference type="SUPFAM" id="SSF49503">
    <property type="entry name" value="Cupredoxins"/>
    <property type="match status" value="1"/>
</dbReference>
<evidence type="ECO:0000313" key="4">
    <source>
        <dbReference type="EMBL" id="KAF5948027.1"/>
    </source>
</evidence>